<organism evidence="4">
    <name type="scientific">Naegleria gruberi</name>
    <name type="common">Amoeba</name>
    <dbReference type="NCBI Taxonomy" id="5762"/>
    <lineage>
        <taxon>Eukaryota</taxon>
        <taxon>Discoba</taxon>
        <taxon>Heterolobosea</taxon>
        <taxon>Tetramitia</taxon>
        <taxon>Eutetramitia</taxon>
        <taxon>Vahlkampfiidae</taxon>
        <taxon>Naegleria</taxon>
    </lineage>
</organism>
<dbReference type="GO" id="GO:0005840">
    <property type="term" value="C:ribosome"/>
    <property type="evidence" value="ECO:0007669"/>
    <property type="project" value="UniProtKB-KW"/>
</dbReference>
<dbReference type="GO" id="GO:1990904">
    <property type="term" value="C:ribonucleoprotein complex"/>
    <property type="evidence" value="ECO:0007669"/>
    <property type="project" value="UniProtKB-KW"/>
</dbReference>
<dbReference type="InterPro" id="IPR036419">
    <property type="entry name" value="Ribosomal_S3_C_sf"/>
</dbReference>
<geneLocation type="mitochondrion" evidence="4"/>
<accession>Q9G8Q4</accession>
<dbReference type="GeneID" id="800720"/>
<proteinExistence type="inferred from homology"/>
<dbReference type="AlphaFoldDB" id="Q9G8Q4"/>
<evidence type="ECO:0000313" key="4">
    <source>
        <dbReference type="EMBL" id="AAG17800.1"/>
    </source>
</evidence>
<reference evidence="4" key="1">
    <citation type="submission" date="2000-07" db="EMBL/GenBank/DDBJ databases">
        <title>The mitochondrial genome of the supposedly primitive protist, Naegleria gruberi.</title>
        <authorList>
            <person name="Burger G."/>
            <person name="Lang B.F."/>
            <person name="Nerad T.A."/>
            <person name="Gray M.W."/>
        </authorList>
    </citation>
    <scope>NUCLEOTIDE SEQUENCE</scope>
</reference>
<keyword evidence="2 4" id="KW-0689">Ribosomal protein</keyword>
<keyword evidence="3" id="KW-0687">Ribonucleoprotein</keyword>
<keyword evidence="4" id="KW-0496">Mitochondrion</keyword>
<dbReference type="EMBL" id="AF288092">
    <property type="protein sequence ID" value="AAG17800.1"/>
    <property type="molecule type" value="Genomic_DNA"/>
</dbReference>
<name>Q9G8Q4_NAEGR</name>
<protein>
    <submittedName>
        <fullName evidence="4">Ribosomal protein S3</fullName>
    </submittedName>
</protein>
<evidence type="ECO:0000256" key="1">
    <source>
        <dbReference type="ARBA" id="ARBA00010761"/>
    </source>
</evidence>
<dbReference type="SUPFAM" id="SSF54821">
    <property type="entry name" value="Ribosomal protein S3 C-terminal domain"/>
    <property type="match status" value="1"/>
</dbReference>
<comment type="similarity">
    <text evidence="1">Belongs to the universal ribosomal protein uS3 family.</text>
</comment>
<dbReference type="Gene3D" id="3.30.1140.32">
    <property type="entry name" value="Ribosomal protein S3, C-terminal domain"/>
    <property type="match status" value="1"/>
</dbReference>
<evidence type="ECO:0000256" key="3">
    <source>
        <dbReference type="ARBA" id="ARBA00023274"/>
    </source>
</evidence>
<gene>
    <name evidence="4" type="primary">rps3</name>
</gene>
<evidence type="ECO:0000256" key="2">
    <source>
        <dbReference type="ARBA" id="ARBA00022980"/>
    </source>
</evidence>
<sequence>MSRISNLSNLRIPHFNSWKTIWYEKDKNYSYLFFRDFQLFQYLKGLFYRLKMLTDDFYFDNLTNNCFYIKVNVYLYKFQIKKYFLSFFIDQYLLYNFFLKKRKFKHIISSSFSNTFYISSIFYLNANNLFFNFFSFYLNSLFPFDFSRLKKVNDFTFFNRLNNSIQVLKKKFNGHPIKFRLKKNLTMLSSFFIARTNNKNLLKHYSFICILKNIIYFLFNIKNNYFFLRSFLHYIEKLKLLKSSLLYFFNLNMNKKDLTSFYYLKENCRRELGRDVFDERTYYDFFFYFFLYSFTLNVEKTIYLFTGNRCVFYPVYYYYKKFPAFLSAKLINDYVLLELEKGNNMFRIFKSLQSYQLKEKYKLKQELMVDFNKELFYLFFNKYKLELKEKFSLFKKLKKKHIKLNYILSRFNKKSFFSKFLEIKKLFEELYYNEVLIKKYPLIGIRIECNGPPKRGRQARLVAYHQIVKNYKLFGKMPNKSVLADIDYYQSFARTKQGSIGIKVWIFFYSKTYDSKYKLISVI</sequence>
<dbReference type="RefSeq" id="NP_066522.1">
    <property type="nucleotide sequence ID" value="NC_002573.1"/>
</dbReference>